<dbReference type="AlphaFoldDB" id="A0A4D6N103"/>
<sequence>MVRNPSIQALPPFTTSPPLHYAAMQNMLQPKVGARSCNHGVENQIMREGSIFCCWIGYGALVDRICMESVLTGSDLMGGGSDTASRDRIRIGVDRIRCVTGRCWIESGWTLDRIRFVDG</sequence>
<name>A0A4D6N103_VIGUN</name>
<organism evidence="1 2">
    <name type="scientific">Vigna unguiculata</name>
    <name type="common">Cowpea</name>
    <dbReference type="NCBI Taxonomy" id="3917"/>
    <lineage>
        <taxon>Eukaryota</taxon>
        <taxon>Viridiplantae</taxon>
        <taxon>Streptophyta</taxon>
        <taxon>Embryophyta</taxon>
        <taxon>Tracheophyta</taxon>
        <taxon>Spermatophyta</taxon>
        <taxon>Magnoliopsida</taxon>
        <taxon>eudicotyledons</taxon>
        <taxon>Gunneridae</taxon>
        <taxon>Pentapetalae</taxon>
        <taxon>rosids</taxon>
        <taxon>fabids</taxon>
        <taxon>Fabales</taxon>
        <taxon>Fabaceae</taxon>
        <taxon>Papilionoideae</taxon>
        <taxon>50 kb inversion clade</taxon>
        <taxon>NPAAA clade</taxon>
        <taxon>indigoferoid/millettioid clade</taxon>
        <taxon>Phaseoleae</taxon>
        <taxon>Vigna</taxon>
    </lineage>
</organism>
<evidence type="ECO:0000313" key="2">
    <source>
        <dbReference type="Proteomes" id="UP000501690"/>
    </source>
</evidence>
<dbReference type="Proteomes" id="UP000501690">
    <property type="component" value="Linkage Group LG9"/>
</dbReference>
<keyword evidence="2" id="KW-1185">Reference proteome</keyword>
<reference evidence="1 2" key="1">
    <citation type="submission" date="2019-04" db="EMBL/GenBank/DDBJ databases">
        <title>An improved genome assembly and genetic linkage map for asparagus bean, Vigna unguiculata ssp. sesquipedialis.</title>
        <authorList>
            <person name="Xia Q."/>
            <person name="Zhang R."/>
            <person name="Dong Y."/>
        </authorList>
    </citation>
    <scope>NUCLEOTIDE SEQUENCE [LARGE SCALE GENOMIC DNA]</scope>
    <source>
        <tissue evidence="1">Leaf</tissue>
    </source>
</reference>
<protein>
    <submittedName>
        <fullName evidence="1">Uncharacterized protein</fullName>
    </submittedName>
</protein>
<dbReference type="EMBL" id="CP039353">
    <property type="protein sequence ID" value="QCE06642.1"/>
    <property type="molecule type" value="Genomic_DNA"/>
</dbReference>
<evidence type="ECO:0000313" key="1">
    <source>
        <dbReference type="EMBL" id="QCE06642.1"/>
    </source>
</evidence>
<gene>
    <name evidence="1" type="ORF">DEO72_LG9g1656</name>
</gene>
<accession>A0A4D6N103</accession>
<proteinExistence type="predicted"/>